<dbReference type="CDD" id="cd01171">
    <property type="entry name" value="YXKO-related"/>
    <property type="match status" value="1"/>
</dbReference>
<evidence type="ECO:0000256" key="4">
    <source>
        <dbReference type="ARBA" id="ARBA00022857"/>
    </source>
</evidence>
<keyword evidence="11" id="KW-1185">Reference proteome</keyword>
<evidence type="ECO:0000256" key="8">
    <source>
        <dbReference type="HAMAP-Rule" id="MF_03157"/>
    </source>
</evidence>
<proteinExistence type="inferred from homology"/>
<comment type="similarity">
    <text evidence="8">Belongs to the NnrD/CARKD family.</text>
</comment>
<feature type="domain" description="YjeF C-terminal" evidence="9">
    <location>
        <begin position="11"/>
        <end position="314"/>
    </location>
</feature>
<dbReference type="OrthoDB" id="8110916at2759"/>
<evidence type="ECO:0000259" key="9">
    <source>
        <dbReference type="PROSITE" id="PS51383"/>
    </source>
</evidence>
<reference evidence="11" key="1">
    <citation type="submission" date="2015-10" db="EMBL/GenBank/DDBJ databases">
        <authorList>
            <person name="Devillers H."/>
        </authorList>
    </citation>
    <scope>NUCLEOTIDE SEQUENCE [LARGE SCALE GENOMIC DNA]</scope>
</reference>
<evidence type="ECO:0000256" key="7">
    <source>
        <dbReference type="ARBA" id="ARBA00047472"/>
    </source>
</evidence>
<dbReference type="InterPro" id="IPR000631">
    <property type="entry name" value="CARKD"/>
</dbReference>
<dbReference type="GO" id="GO:0046496">
    <property type="term" value="P:nicotinamide nucleotide metabolic process"/>
    <property type="evidence" value="ECO:0007669"/>
    <property type="project" value="UniProtKB-UniRule"/>
</dbReference>
<dbReference type="InterPro" id="IPR029056">
    <property type="entry name" value="Ribokinase-like"/>
</dbReference>
<keyword evidence="1 8" id="KW-0597">Phosphoprotein</keyword>
<dbReference type="Pfam" id="PF01256">
    <property type="entry name" value="Carb_kinase"/>
    <property type="match status" value="1"/>
</dbReference>
<evidence type="ECO:0000256" key="2">
    <source>
        <dbReference type="ARBA" id="ARBA00022741"/>
    </source>
</evidence>
<evidence type="ECO:0000256" key="3">
    <source>
        <dbReference type="ARBA" id="ARBA00022840"/>
    </source>
</evidence>
<dbReference type="PROSITE" id="PS51383">
    <property type="entry name" value="YJEF_C_3"/>
    <property type="match status" value="1"/>
</dbReference>
<comment type="catalytic activity">
    <reaction evidence="8">
        <text>(6S)-NADHX + ATP = ADP + phosphate + NADH + H(+)</text>
        <dbReference type="Rhea" id="RHEA:19017"/>
        <dbReference type="ChEBI" id="CHEBI:15378"/>
        <dbReference type="ChEBI" id="CHEBI:30616"/>
        <dbReference type="ChEBI" id="CHEBI:43474"/>
        <dbReference type="ChEBI" id="CHEBI:57945"/>
        <dbReference type="ChEBI" id="CHEBI:64074"/>
        <dbReference type="ChEBI" id="CHEBI:456216"/>
        <dbReference type="EC" id="4.2.1.93"/>
    </reaction>
</comment>
<dbReference type="HAMAP" id="MF_01965">
    <property type="entry name" value="NADHX_dehydratase"/>
    <property type="match status" value="1"/>
</dbReference>
<dbReference type="GO" id="GO:0005524">
    <property type="term" value="F:ATP binding"/>
    <property type="evidence" value="ECO:0007669"/>
    <property type="project" value="UniProtKB-KW"/>
</dbReference>
<dbReference type="FunFam" id="3.40.1190.20:FF:000023">
    <property type="entry name" value="ATP-dependent (S)-NAD(P)H-hydrate dehydratase"/>
    <property type="match status" value="1"/>
</dbReference>
<evidence type="ECO:0000313" key="11">
    <source>
        <dbReference type="Proteomes" id="UP000236544"/>
    </source>
</evidence>
<comment type="cofactor">
    <cofactor evidence="8">
        <name>Mg(2+)</name>
        <dbReference type="ChEBI" id="CHEBI:18420"/>
    </cofactor>
</comment>
<keyword evidence="8" id="KW-0963">Cytoplasm</keyword>
<comment type="catalytic activity">
    <reaction evidence="7 8">
        <text>(6S)-NADPHX + ATP = ADP + phosphate + NADPH + H(+)</text>
        <dbReference type="Rhea" id="RHEA:32231"/>
        <dbReference type="ChEBI" id="CHEBI:15378"/>
        <dbReference type="ChEBI" id="CHEBI:30616"/>
        <dbReference type="ChEBI" id="CHEBI:43474"/>
        <dbReference type="ChEBI" id="CHEBI:57783"/>
        <dbReference type="ChEBI" id="CHEBI:64076"/>
        <dbReference type="ChEBI" id="CHEBI:456216"/>
        <dbReference type="EC" id="4.2.1.93"/>
    </reaction>
</comment>
<dbReference type="SUPFAM" id="SSF53613">
    <property type="entry name" value="Ribokinase-like"/>
    <property type="match status" value="1"/>
</dbReference>
<dbReference type="AlphaFoldDB" id="A0A0N7MLZ5"/>
<keyword evidence="5 8" id="KW-0520">NAD</keyword>
<protein>
    <recommendedName>
        <fullName evidence="8">ATP-dependent (S)-NAD(P)H-hydrate dehydratase</fullName>
        <ecNumber evidence="8">4.2.1.93</ecNumber>
    </recommendedName>
    <alternativeName>
        <fullName evidence="8">ATP-dependent NAD(P)HX dehydratase</fullName>
    </alternativeName>
</protein>
<comment type="subcellular location">
    <subcellularLocation>
        <location evidence="8">Cytoplasm</location>
    </subcellularLocation>
</comment>
<feature type="binding site" evidence="8">
    <location>
        <position position="115"/>
    </location>
    <ligand>
        <name>(6S)-NADPHX</name>
        <dbReference type="ChEBI" id="CHEBI:64076"/>
    </ligand>
</feature>
<accession>A0A0N7MLZ5</accession>
<feature type="binding site" evidence="8">
    <location>
        <begin position="228"/>
        <end position="237"/>
    </location>
    <ligand>
        <name>ATP</name>
        <dbReference type="ChEBI" id="CHEBI:30616"/>
    </ligand>
</feature>
<dbReference type="PROSITE" id="PS01050">
    <property type="entry name" value="YJEF_C_2"/>
    <property type="match status" value="1"/>
</dbReference>
<evidence type="ECO:0000256" key="5">
    <source>
        <dbReference type="ARBA" id="ARBA00023027"/>
    </source>
</evidence>
<dbReference type="EC" id="4.2.1.93" evidence="8"/>
<dbReference type="NCBIfam" id="TIGR00196">
    <property type="entry name" value="yjeF_cterm"/>
    <property type="match status" value="1"/>
</dbReference>
<feature type="binding site" evidence="8">
    <location>
        <begin position="179"/>
        <end position="185"/>
    </location>
    <ligand>
        <name>(6S)-NADPHX</name>
        <dbReference type="ChEBI" id="CHEBI:64076"/>
    </ligand>
</feature>
<evidence type="ECO:0000256" key="6">
    <source>
        <dbReference type="ARBA" id="ARBA00023239"/>
    </source>
</evidence>
<keyword evidence="3 8" id="KW-0067">ATP-binding</keyword>
<feature type="binding site" evidence="8">
    <location>
        <begin position="209"/>
        <end position="213"/>
    </location>
    <ligand>
        <name>ATP</name>
        <dbReference type="ChEBI" id="CHEBI:30616"/>
    </ligand>
</feature>
<keyword evidence="6 8" id="KW-0456">Lyase</keyword>
<dbReference type="EMBL" id="LN890568">
    <property type="protein sequence ID" value="CUS23670.1"/>
    <property type="molecule type" value="Genomic_DNA"/>
</dbReference>
<keyword evidence="2 8" id="KW-0547">Nucleotide-binding</keyword>
<name>A0A0N7MLZ5_9SACH</name>
<feature type="binding site" evidence="8">
    <location>
        <position position="238"/>
    </location>
    <ligand>
        <name>(6S)-NADPHX</name>
        <dbReference type="ChEBI" id="CHEBI:64076"/>
    </ligand>
</feature>
<gene>
    <name evidence="10" type="ORF">LAQU0_S11e01618g</name>
</gene>
<sequence>MLSRMSHKEILQLAKTAVIPPLKPEFHKGQCGRVCVIGGCEDYTGAPYFSAHSAALFGADLTHVMCELNAAPVIKSYSPNLMVHPYLRESGVGETPFDKIHGLLDRMHVCVVGPGLGRDRQMLESVVKILEYLATKHNGETPVVLDADGLFLVSDETYSHKVCDLLRSFKPGRVVLTPNVVEFKRIIERLGVKSGEDVARELQCVVVQKGGEDQIWYDEGVLKCSSPGSNKRVGGQGDTLTGVIATMLAFSRATHDFKIWDPPKKIEWMQMVVASCYVGSAVTRECSRMAFERHGRAMQTTDVNDRVGDAYEALLGVE</sequence>
<dbReference type="GO" id="GO:0047453">
    <property type="term" value="F:ATP-dependent NAD(P)H-hydrate dehydratase activity"/>
    <property type="evidence" value="ECO:0007669"/>
    <property type="project" value="UniProtKB-UniRule"/>
</dbReference>
<organism evidence="10 11">
    <name type="scientific">Lachancea quebecensis</name>
    <dbReference type="NCBI Taxonomy" id="1654605"/>
    <lineage>
        <taxon>Eukaryota</taxon>
        <taxon>Fungi</taxon>
        <taxon>Dikarya</taxon>
        <taxon>Ascomycota</taxon>
        <taxon>Saccharomycotina</taxon>
        <taxon>Saccharomycetes</taxon>
        <taxon>Saccharomycetales</taxon>
        <taxon>Saccharomycetaceae</taxon>
        <taxon>Lachancea</taxon>
    </lineage>
</organism>
<comment type="function">
    <text evidence="8">Catalyzes the dehydration of the S-form of NAD(P)HX at the expense of ATP, which is converted to ADP. Together with NAD(P)HX epimerase, which catalyzes the epimerization of the S- and R-forms, the enzyme allows the repair of both epimers of NAD(P)HX, a damaged form of NAD(P)H that is a result of enzymatic or heat-dependent hydration.</text>
</comment>
<dbReference type="PANTHER" id="PTHR12592:SF0">
    <property type="entry name" value="ATP-DEPENDENT (S)-NAD(P)H-HYDRATE DEHYDRATASE"/>
    <property type="match status" value="1"/>
</dbReference>
<dbReference type="GO" id="GO:0005737">
    <property type="term" value="C:cytoplasm"/>
    <property type="evidence" value="ECO:0007669"/>
    <property type="project" value="UniProtKB-SubCell"/>
</dbReference>
<evidence type="ECO:0000313" key="10">
    <source>
        <dbReference type="EMBL" id="CUS23670.1"/>
    </source>
</evidence>
<dbReference type="InterPro" id="IPR017953">
    <property type="entry name" value="Carbohydrate_kinase_pred_CS"/>
</dbReference>
<evidence type="ECO:0000256" key="1">
    <source>
        <dbReference type="ARBA" id="ARBA00022553"/>
    </source>
</evidence>
<dbReference type="PANTHER" id="PTHR12592">
    <property type="entry name" value="ATP-DEPENDENT (S)-NAD(P)H-HYDRATE DEHYDRATASE FAMILY MEMBER"/>
    <property type="match status" value="1"/>
</dbReference>
<dbReference type="Proteomes" id="UP000236544">
    <property type="component" value="Unassembled WGS sequence"/>
</dbReference>
<keyword evidence="4" id="KW-0521">NADP</keyword>
<dbReference type="Gene3D" id="3.40.1190.20">
    <property type="match status" value="1"/>
</dbReference>
<dbReference type="GO" id="GO:0110051">
    <property type="term" value="P:metabolite repair"/>
    <property type="evidence" value="ECO:0007669"/>
    <property type="project" value="TreeGrafter"/>
</dbReference>